<feature type="non-terminal residue" evidence="2">
    <location>
        <position position="264"/>
    </location>
</feature>
<keyword evidence="1" id="KW-0732">Signal</keyword>
<sequence length="264" mass="30383">ASLVLALVVSIPFIVQIYKMETQVTPFRFLELPQELRDIVYEHLIEDPSPSYPPTMTSPVKPLSSLSWILPQRPTPRSSNWTMLTSRQVYQEYMDVLCRKGRFTFTVDQDNHTKRNLWPIRAETLSSVRKCDLRLIATSKMLGAVDPRSVPQGWPLRDKICETLAGVEKAEDLNLHVRAIGDPLWNPLWVWFHASQAFKDSGRLCFNRITFSLDECFPGQNHLGRNNEGHWCWQCPSNHEVAADPEQCTVRDFCSALYAECEEC</sequence>
<name>A0A6A6QJI1_9PEZI</name>
<dbReference type="EMBL" id="MU004194">
    <property type="protein sequence ID" value="KAF2492411.1"/>
    <property type="molecule type" value="Genomic_DNA"/>
</dbReference>
<dbReference type="AlphaFoldDB" id="A0A6A6QJI1"/>
<dbReference type="OrthoDB" id="62952at2759"/>
<dbReference type="PANTHER" id="PTHR42085:SF1">
    <property type="entry name" value="F-BOX DOMAIN-CONTAINING PROTEIN"/>
    <property type="match status" value="1"/>
</dbReference>
<proteinExistence type="predicted"/>
<protein>
    <recommendedName>
        <fullName evidence="4">F-box domain-containing protein</fullName>
    </recommendedName>
</protein>
<reference evidence="2" key="1">
    <citation type="journal article" date="2020" name="Stud. Mycol.">
        <title>101 Dothideomycetes genomes: a test case for predicting lifestyles and emergence of pathogens.</title>
        <authorList>
            <person name="Haridas S."/>
            <person name="Albert R."/>
            <person name="Binder M."/>
            <person name="Bloem J."/>
            <person name="Labutti K."/>
            <person name="Salamov A."/>
            <person name="Andreopoulos B."/>
            <person name="Baker S."/>
            <person name="Barry K."/>
            <person name="Bills G."/>
            <person name="Bluhm B."/>
            <person name="Cannon C."/>
            <person name="Castanera R."/>
            <person name="Culley D."/>
            <person name="Daum C."/>
            <person name="Ezra D."/>
            <person name="Gonzalez J."/>
            <person name="Henrissat B."/>
            <person name="Kuo A."/>
            <person name="Liang C."/>
            <person name="Lipzen A."/>
            <person name="Lutzoni F."/>
            <person name="Magnuson J."/>
            <person name="Mondo S."/>
            <person name="Nolan M."/>
            <person name="Ohm R."/>
            <person name="Pangilinan J."/>
            <person name="Park H.-J."/>
            <person name="Ramirez L."/>
            <person name="Alfaro M."/>
            <person name="Sun H."/>
            <person name="Tritt A."/>
            <person name="Yoshinaga Y."/>
            <person name="Zwiers L.-H."/>
            <person name="Turgeon B."/>
            <person name="Goodwin S."/>
            <person name="Spatafora J."/>
            <person name="Crous P."/>
            <person name="Grigoriev I."/>
        </authorList>
    </citation>
    <scope>NUCLEOTIDE SEQUENCE</scope>
    <source>
        <strain evidence="2">CBS 269.34</strain>
    </source>
</reference>
<feature type="signal peptide" evidence="1">
    <location>
        <begin position="1"/>
        <end position="17"/>
    </location>
</feature>
<keyword evidence="3" id="KW-1185">Reference proteome</keyword>
<evidence type="ECO:0000256" key="1">
    <source>
        <dbReference type="SAM" id="SignalP"/>
    </source>
</evidence>
<dbReference type="PANTHER" id="PTHR42085">
    <property type="entry name" value="F-BOX DOMAIN-CONTAINING PROTEIN"/>
    <property type="match status" value="1"/>
</dbReference>
<feature type="chain" id="PRO_5025522831" description="F-box domain-containing protein" evidence="1">
    <location>
        <begin position="18"/>
        <end position="264"/>
    </location>
</feature>
<accession>A0A6A6QJI1</accession>
<gene>
    <name evidence="2" type="ORF">BU16DRAFT_438963</name>
</gene>
<evidence type="ECO:0008006" key="4">
    <source>
        <dbReference type="Google" id="ProtNLM"/>
    </source>
</evidence>
<evidence type="ECO:0000313" key="2">
    <source>
        <dbReference type="EMBL" id="KAF2492411.1"/>
    </source>
</evidence>
<dbReference type="Proteomes" id="UP000799750">
    <property type="component" value="Unassembled WGS sequence"/>
</dbReference>
<evidence type="ECO:0000313" key="3">
    <source>
        <dbReference type="Proteomes" id="UP000799750"/>
    </source>
</evidence>
<organism evidence="2 3">
    <name type="scientific">Lophium mytilinum</name>
    <dbReference type="NCBI Taxonomy" id="390894"/>
    <lineage>
        <taxon>Eukaryota</taxon>
        <taxon>Fungi</taxon>
        <taxon>Dikarya</taxon>
        <taxon>Ascomycota</taxon>
        <taxon>Pezizomycotina</taxon>
        <taxon>Dothideomycetes</taxon>
        <taxon>Pleosporomycetidae</taxon>
        <taxon>Mytilinidiales</taxon>
        <taxon>Mytilinidiaceae</taxon>
        <taxon>Lophium</taxon>
    </lineage>
</organism>
<dbReference type="InterPro" id="IPR038883">
    <property type="entry name" value="AN11006-like"/>
</dbReference>
<feature type="non-terminal residue" evidence="2">
    <location>
        <position position="1"/>
    </location>
</feature>